<dbReference type="Proteomes" id="UP000320776">
    <property type="component" value="Chromosome"/>
</dbReference>
<reference evidence="2 3" key="1">
    <citation type="submission" date="2019-02" db="EMBL/GenBank/DDBJ databases">
        <title>Closed genome of Sporomusa termitida DSM 4440.</title>
        <authorList>
            <person name="Poehlein A."/>
            <person name="Daniel R."/>
        </authorList>
    </citation>
    <scope>NUCLEOTIDE SEQUENCE [LARGE SCALE GENOMIC DNA]</scope>
    <source>
        <strain evidence="2 3">DSM 4440</strain>
    </source>
</reference>
<keyword evidence="1" id="KW-0812">Transmembrane</keyword>
<gene>
    <name evidence="2" type="ORF">SPTER_35380</name>
</gene>
<name>A0A517DXP2_9FIRM</name>
<feature type="transmembrane region" description="Helical" evidence="1">
    <location>
        <begin position="7"/>
        <end position="32"/>
    </location>
</feature>
<dbReference type="RefSeq" id="WP_144351538.1">
    <property type="nucleotide sequence ID" value="NZ_CP036259.1"/>
</dbReference>
<dbReference type="InterPro" id="IPR032820">
    <property type="entry name" value="ATPase_put"/>
</dbReference>
<protein>
    <submittedName>
        <fullName evidence="2">F0F1-ATPase subunit Ca2+/Mg2+ transporter</fullName>
    </submittedName>
</protein>
<organism evidence="2 3">
    <name type="scientific">Sporomusa termitida</name>
    <dbReference type="NCBI Taxonomy" id="2377"/>
    <lineage>
        <taxon>Bacteria</taxon>
        <taxon>Bacillati</taxon>
        <taxon>Bacillota</taxon>
        <taxon>Negativicutes</taxon>
        <taxon>Selenomonadales</taxon>
        <taxon>Sporomusaceae</taxon>
        <taxon>Sporomusa</taxon>
    </lineage>
</organism>
<proteinExistence type="predicted"/>
<accession>A0A517DXP2</accession>
<dbReference type="OrthoDB" id="1683450at2"/>
<feature type="transmembrane region" description="Helical" evidence="1">
    <location>
        <begin position="44"/>
        <end position="63"/>
    </location>
</feature>
<dbReference type="AlphaFoldDB" id="A0A517DXP2"/>
<sequence>MPGKNDGLWTAFGLAGSIGLNMVASVAVGLFLGRSADRFWDSSPWFTVGGIVVGMIAGLWGTYKRIVK</sequence>
<evidence type="ECO:0000313" key="3">
    <source>
        <dbReference type="Proteomes" id="UP000320776"/>
    </source>
</evidence>
<evidence type="ECO:0000256" key="1">
    <source>
        <dbReference type="SAM" id="Phobius"/>
    </source>
</evidence>
<keyword evidence="1" id="KW-1133">Transmembrane helix</keyword>
<dbReference type="Pfam" id="PF09527">
    <property type="entry name" value="ATPase_gene1"/>
    <property type="match status" value="1"/>
</dbReference>
<keyword evidence="1" id="KW-0472">Membrane</keyword>
<dbReference type="EMBL" id="CP036259">
    <property type="protein sequence ID" value="QDR82117.1"/>
    <property type="molecule type" value="Genomic_DNA"/>
</dbReference>
<keyword evidence="3" id="KW-1185">Reference proteome</keyword>
<evidence type="ECO:0000313" key="2">
    <source>
        <dbReference type="EMBL" id="QDR82117.1"/>
    </source>
</evidence>
<dbReference type="KEGG" id="sted:SPTER_35380"/>